<protein>
    <submittedName>
        <fullName evidence="1">Uncharacterized protein</fullName>
    </submittedName>
</protein>
<keyword evidence="2" id="KW-1185">Reference proteome</keyword>
<gene>
    <name evidence="1" type="ORF">Anapl_00695</name>
</gene>
<evidence type="ECO:0000313" key="1">
    <source>
        <dbReference type="EMBL" id="EOB03343.1"/>
    </source>
</evidence>
<dbReference type="Proteomes" id="UP000296049">
    <property type="component" value="Unassembled WGS sequence"/>
</dbReference>
<dbReference type="AlphaFoldDB" id="R0LSI5"/>
<dbReference type="EMBL" id="KB742873">
    <property type="protein sequence ID" value="EOB03343.1"/>
    <property type="molecule type" value="Genomic_DNA"/>
</dbReference>
<accession>R0LSI5</accession>
<evidence type="ECO:0000313" key="2">
    <source>
        <dbReference type="Proteomes" id="UP000296049"/>
    </source>
</evidence>
<reference evidence="2" key="1">
    <citation type="journal article" date="2013" name="Nat. Genet.">
        <title>The duck genome and transcriptome provide insight into an avian influenza virus reservoir species.</title>
        <authorList>
            <person name="Huang Y."/>
            <person name="Li Y."/>
            <person name="Burt D.W."/>
            <person name="Chen H."/>
            <person name="Zhang Y."/>
            <person name="Qian W."/>
            <person name="Kim H."/>
            <person name="Gan S."/>
            <person name="Zhao Y."/>
            <person name="Li J."/>
            <person name="Yi K."/>
            <person name="Feng H."/>
            <person name="Zhu P."/>
            <person name="Li B."/>
            <person name="Liu Q."/>
            <person name="Fairley S."/>
            <person name="Magor K.E."/>
            <person name="Du Z."/>
            <person name="Hu X."/>
            <person name="Goodman L."/>
            <person name="Tafer H."/>
            <person name="Vignal A."/>
            <person name="Lee T."/>
            <person name="Kim K.W."/>
            <person name="Sheng Z."/>
            <person name="An Y."/>
            <person name="Searle S."/>
            <person name="Herrero J."/>
            <person name="Groenen M.A."/>
            <person name="Crooijmans R.P."/>
            <person name="Faraut T."/>
            <person name="Cai Q."/>
            <person name="Webster R.G."/>
            <person name="Aldridge J.R."/>
            <person name="Warren W.C."/>
            <person name="Bartschat S."/>
            <person name="Kehr S."/>
            <person name="Marz M."/>
            <person name="Stadler P.F."/>
            <person name="Smith J."/>
            <person name="Kraus R.H."/>
            <person name="Zhao Y."/>
            <person name="Ren L."/>
            <person name="Fei J."/>
            <person name="Morisson M."/>
            <person name="Kaiser P."/>
            <person name="Griffin D.K."/>
            <person name="Rao M."/>
            <person name="Pitel F."/>
            <person name="Wang J."/>
            <person name="Li N."/>
        </authorList>
    </citation>
    <scope>NUCLEOTIDE SEQUENCE [LARGE SCALE GENOMIC DNA]</scope>
</reference>
<organism evidence="1 2">
    <name type="scientific">Anas platyrhynchos</name>
    <name type="common">Mallard</name>
    <name type="synonym">Anas boschas</name>
    <dbReference type="NCBI Taxonomy" id="8839"/>
    <lineage>
        <taxon>Eukaryota</taxon>
        <taxon>Metazoa</taxon>
        <taxon>Chordata</taxon>
        <taxon>Craniata</taxon>
        <taxon>Vertebrata</taxon>
        <taxon>Euteleostomi</taxon>
        <taxon>Archelosauria</taxon>
        <taxon>Archosauria</taxon>
        <taxon>Dinosauria</taxon>
        <taxon>Saurischia</taxon>
        <taxon>Theropoda</taxon>
        <taxon>Coelurosauria</taxon>
        <taxon>Aves</taxon>
        <taxon>Neognathae</taxon>
        <taxon>Galloanserae</taxon>
        <taxon>Anseriformes</taxon>
        <taxon>Anatidae</taxon>
        <taxon>Anatinae</taxon>
        <taxon>Anas</taxon>
    </lineage>
</organism>
<proteinExistence type="predicted"/>
<name>R0LSI5_ANAPL</name>
<sequence length="139" mass="15016">MRKALKVILQLLDGLLREGRALLQHSRPRAAPSHRTSLPAAAAKHLPCSPAPLTSLLTVELQPGDGQEHGWALAPAGFLCLGAESPEPCRSAGGTNGSSTWGCPGLQSRTAQRCTQHGFDWRLGRSSWLWELLQRKPPL</sequence>